<organism evidence="1 2">
    <name type="scientific">Rhynchosporium agropyri</name>
    <dbReference type="NCBI Taxonomy" id="914238"/>
    <lineage>
        <taxon>Eukaryota</taxon>
        <taxon>Fungi</taxon>
        <taxon>Dikarya</taxon>
        <taxon>Ascomycota</taxon>
        <taxon>Pezizomycotina</taxon>
        <taxon>Leotiomycetes</taxon>
        <taxon>Helotiales</taxon>
        <taxon>Ploettnerulaceae</taxon>
        <taxon>Rhynchosporium</taxon>
    </lineage>
</organism>
<gene>
    <name evidence="1" type="ORF">RAG0_15130</name>
</gene>
<evidence type="ECO:0000313" key="2">
    <source>
        <dbReference type="Proteomes" id="UP000178912"/>
    </source>
</evidence>
<keyword evidence="2" id="KW-1185">Reference proteome</keyword>
<dbReference type="EMBL" id="FJUX01000132">
    <property type="protein sequence ID" value="CZT10753.1"/>
    <property type="molecule type" value="Genomic_DNA"/>
</dbReference>
<name>A0A1E1LJS5_9HELO</name>
<dbReference type="Proteomes" id="UP000178912">
    <property type="component" value="Unassembled WGS sequence"/>
</dbReference>
<proteinExistence type="predicted"/>
<dbReference type="AlphaFoldDB" id="A0A1E1LJS5"/>
<accession>A0A1E1LJS5</accession>
<sequence length="59" mass="6881">MVCRANSKREYIRLLLSKATLFDLRLSGFDLLAWIFERAGSERMGGREAEENEESEKRT</sequence>
<protein>
    <submittedName>
        <fullName evidence="1">Uncharacterized protein</fullName>
    </submittedName>
</protein>
<reference evidence="2" key="1">
    <citation type="submission" date="2016-03" db="EMBL/GenBank/DDBJ databases">
        <authorList>
            <person name="Guldener U."/>
        </authorList>
    </citation>
    <scope>NUCLEOTIDE SEQUENCE [LARGE SCALE GENOMIC DNA]</scope>
    <source>
        <strain evidence="2">04CH-RAC-A.6.1</strain>
    </source>
</reference>
<evidence type="ECO:0000313" key="1">
    <source>
        <dbReference type="EMBL" id="CZT10753.1"/>
    </source>
</evidence>